<dbReference type="PRINTS" id="PR00164">
    <property type="entry name" value="ABC2TRNSPORT"/>
</dbReference>
<keyword evidence="4 5" id="KW-0472">Membrane</keyword>
<dbReference type="InterPro" id="IPR051784">
    <property type="entry name" value="Nod_factor_ABC_transporter"/>
</dbReference>
<feature type="transmembrane region" description="Helical" evidence="5">
    <location>
        <begin position="129"/>
        <end position="154"/>
    </location>
</feature>
<dbReference type="InterPro" id="IPR013525">
    <property type="entry name" value="ABC2_TM"/>
</dbReference>
<evidence type="ECO:0000313" key="7">
    <source>
        <dbReference type="EMBL" id="BAL59146.1"/>
    </source>
</evidence>
<keyword evidence="5" id="KW-1003">Cell membrane</keyword>
<dbReference type="GO" id="GO:0140359">
    <property type="term" value="F:ABC-type transporter activity"/>
    <property type="evidence" value="ECO:0007669"/>
    <property type="project" value="InterPro"/>
</dbReference>
<evidence type="ECO:0000256" key="1">
    <source>
        <dbReference type="ARBA" id="ARBA00004141"/>
    </source>
</evidence>
<keyword evidence="2 5" id="KW-0812">Transmembrane</keyword>
<gene>
    <name evidence="7" type="ORF">HGMM_OP3C301</name>
</gene>
<reference evidence="7" key="2">
    <citation type="journal article" date="2012" name="PLoS ONE">
        <title>A Deeply Branching Thermophilic Bacterium with an Ancient Acetyl-CoA Pathway Dominates a Subsurface Ecosystem.</title>
        <authorList>
            <person name="Takami H."/>
            <person name="Noguchi H."/>
            <person name="Takaki Y."/>
            <person name="Uchiyama I."/>
            <person name="Toyoda A."/>
            <person name="Nishi S."/>
            <person name="Chee G.-J."/>
            <person name="Arai W."/>
            <person name="Nunoura T."/>
            <person name="Itoh T."/>
            <person name="Hattori M."/>
            <person name="Takai K."/>
        </authorList>
    </citation>
    <scope>NUCLEOTIDE SEQUENCE</scope>
</reference>
<protein>
    <recommendedName>
        <fullName evidence="5">Transport permease protein</fullName>
    </recommendedName>
</protein>
<dbReference type="PROSITE" id="PS51012">
    <property type="entry name" value="ABC_TM2"/>
    <property type="match status" value="1"/>
</dbReference>
<dbReference type="PANTHER" id="PTHR43229">
    <property type="entry name" value="NODULATION PROTEIN J"/>
    <property type="match status" value="1"/>
</dbReference>
<organism evidence="7">
    <name type="scientific">Acetithermum autotrophicum</name>
    <dbReference type="NCBI Taxonomy" id="1446466"/>
    <lineage>
        <taxon>Bacteria</taxon>
        <taxon>Candidatus Bipolaricaulota</taxon>
        <taxon>Candidatus Acetithermum</taxon>
    </lineage>
</organism>
<dbReference type="Pfam" id="PF01061">
    <property type="entry name" value="ABC2_membrane"/>
    <property type="match status" value="1"/>
</dbReference>
<name>H5SSL0_ACEAU</name>
<accession>H5SSL0</accession>
<evidence type="ECO:0000256" key="3">
    <source>
        <dbReference type="ARBA" id="ARBA00022989"/>
    </source>
</evidence>
<dbReference type="PIRSF" id="PIRSF006648">
    <property type="entry name" value="DrrB"/>
    <property type="match status" value="1"/>
</dbReference>
<dbReference type="InterPro" id="IPR000412">
    <property type="entry name" value="ABC_2_transport"/>
</dbReference>
<feature type="transmembrane region" description="Helical" evidence="5">
    <location>
        <begin position="21"/>
        <end position="40"/>
    </location>
</feature>
<dbReference type="InterPro" id="IPR047817">
    <property type="entry name" value="ABC2_TM_bact-type"/>
</dbReference>
<feature type="transmembrane region" description="Helical" evidence="5">
    <location>
        <begin position="103"/>
        <end position="122"/>
    </location>
</feature>
<sequence length="245" mass="27207">MQATLLLWRIFLKEAFSRWELLLPFAVNQLLALWVFSWGFQKVAGLEYAQALAIGWISFAMVTIGVLSSITLTIDLSLQKIRYWLSLPVAPGAIVLGKLLSASALSVVASLFTLTLGHILLLHLNAAQALWILLVLALQGFTLIGLLASISVFIRDITKIGVIVSLIVGMLQYLSVVYFPIEIFPSYVKALIYLNPLTYAINFIRSLVLSNQLDLLPLAVLALLSVGWLVVGWAVLQRKVIYRER</sequence>
<evidence type="ECO:0000256" key="5">
    <source>
        <dbReference type="RuleBase" id="RU361157"/>
    </source>
</evidence>
<comment type="subcellular location">
    <subcellularLocation>
        <location evidence="5">Cell membrane</location>
        <topology evidence="5">Multi-pass membrane protein</topology>
    </subcellularLocation>
    <subcellularLocation>
        <location evidence="1">Membrane</location>
        <topology evidence="1">Multi-pass membrane protein</topology>
    </subcellularLocation>
</comment>
<feature type="transmembrane region" description="Helical" evidence="5">
    <location>
        <begin position="52"/>
        <end position="74"/>
    </location>
</feature>
<dbReference type="PANTHER" id="PTHR43229:SF3">
    <property type="entry name" value="ABC-TYPE MULTIDRUG TRANSPORT SYSTEM, PERMEASE COMPONENT"/>
    <property type="match status" value="1"/>
</dbReference>
<keyword evidence="5" id="KW-0813">Transport</keyword>
<feature type="transmembrane region" description="Helical" evidence="5">
    <location>
        <begin position="215"/>
        <end position="236"/>
    </location>
</feature>
<comment type="similarity">
    <text evidence="5">Belongs to the ABC-2 integral membrane protein family.</text>
</comment>
<feature type="domain" description="ABC transmembrane type-2" evidence="6">
    <location>
        <begin position="16"/>
        <end position="239"/>
    </location>
</feature>
<evidence type="ECO:0000259" key="6">
    <source>
        <dbReference type="PROSITE" id="PS51012"/>
    </source>
</evidence>
<feature type="transmembrane region" description="Helical" evidence="5">
    <location>
        <begin position="160"/>
        <end position="179"/>
    </location>
</feature>
<reference evidence="7" key="1">
    <citation type="journal article" date="2005" name="Environ. Microbiol.">
        <title>Genetic and functional properties of uncultivated thermophilic crenarchaeotes from a subsurface gold mine as revealed by analysis of genome fragments.</title>
        <authorList>
            <person name="Nunoura T."/>
            <person name="Hirayama H."/>
            <person name="Takami H."/>
            <person name="Oida H."/>
            <person name="Nishi S."/>
            <person name="Shimamura S."/>
            <person name="Suzuki Y."/>
            <person name="Inagaki F."/>
            <person name="Takai K."/>
            <person name="Nealson K.H."/>
            <person name="Horikoshi K."/>
        </authorList>
    </citation>
    <scope>NUCLEOTIDE SEQUENCE</scope>
</reference>
<dbReference type="EMBL" id="AP011802">
    <property type="protein sequence ID" value="BAL59146.1"/>
    <property type="molecule type" value="Genomic_DNA"/>
</dbReference>
<dbReference type="AlphaFoldDB" id="H5SSL0"/>
<dbReference type="GO" id="GO:0043190">
    <property type="term" value="C:ATP-binding cassette (ABC) transporter complex"/>
    <property type="evidence" value="ECO:0007669"/>
    <property type="project" value="InterPro"/>
</dbReference>
<keyword evidence="3 5" id="KW-1133">Transmembrane helix</keyword>
<proteinExistence type="inferred from homology"/>
<evidence type="ECO:0000256" key="2">
    <source>
        <dbReference type="ARBA" id="ARBA00022692"/>
    </source>
</evidence>
<evidence type="ECO:0000256" key="4">
    <source>
        <dbReference type="ARBA" id="ARBA00023136"/>
    </source>
</evidence>